<proteinExistence type="predicted"/>
<dbReference type="AlphaFoldDB" id="A0AB34JGT5"/>
<keyword evidence="6" id="KW-1185">Reference proteome</keyword>
<evidence type="ECO:0000256" key="1">
    <source>
        <dbReference type="ARBA" id="ARBA00022603"/>
    </source>
</evidence>
<evidence type="ECO:0000313" key="6">
    <source>
        <dbReference type="Proteomes" id="UP001515480"/>
    </source>
</evidence>
<evidence type="ECO:0000259" key="4">
    <source>
        <dbReference type="Pfam" id="PF08241"/>
    </source>
</evidence>
<dbReference type="GO" id="GO:0000049">
    <property type="term" value="F:tRNA binding"/>
    <property type="evidence" value="ECO:0007669"/>
    <property type="project" value="TreeGrafter"/>
</dbReference>
<feature type="domain" description="Methyltransferase type 11" evidence="4">
    <location>
        <begin position="72"/>
        <end position="164"/>
    </location>
</feature>
<organism evidence="5 6">
    <name type="scientific">Prymnesium parvum</name>
    <name type="common">Toxic golden alga</name>
    <dbReference type="NCBI Taxonomy" id="97485"/>
    <lineage>
        <taxon>Eukaryota</taxon>
        <taxon>Haptista</taxon>
        <taxon>Haptophyta</taxon>
        <taxon>Prymnesiophyceae</taxon>
        <taxon>Prymnesiales</taxon>
        <taxon>Prymnesiaceae</taxon>
        <taxon>Prymnesium</taxon>
    </lineage>
</organism>
<dbReference type="InterPro" id="IPR029063">
    <property type="entry name" value="SAM-dependent_MTases_sf"/>
</dbReference>
<evidence type="ECO:0000313" key="5">
    <source>
        <dbReference type="EMBL" id="KAL1520153.1"/>
    </source>
</evidence>
<dbReference type="SUPFAM" id="SSF53335">
    <property type="entry name" value="S-adenosyl-L-methionine-dependent methyltransferases"/>
    <property type="match status" value="1"/>
</dbReference>
<accession>A0AB34JGT5</accession>
<dbReference type="PANTHER" id="PTHR13069:SF21">
    <property type="entry name" value="ALKYLATED DNA REPAIR PROTEIN ALKB HOMOLOG 8"/>
    <property type="match status" value="1"/>
</dbReference>
<dbReference type="GO" id="GO:0002098">
    <property type="term" value="P:tRNA wobble uridine modification"/>
    <property type="evidence" value="ECO:0007669"/>
    <property type="project" value="TreeGrafter"/>
</dbReference>
<name>A0AB34JGT5_PRYPA</name>
<dbReference type="GO" id="GO:0008757">
    <property type="term" value="F:S-adenosylmethionine-dependent methyltransferase activity"/>
    <property type="evidence" value="ECO:0007669"/>
    <property type="project" value="InterPro"/>
</dbReference>
<dbReference type="GO" id="GO:0030488">
    <property type="term" value="P:tRNA methylation"/>
    <property type="evidence" value="ECO:0007669"/>
    <property type="project" value="TreeGrafter"/>
</dbReference>
<sequence length="272" mass="29752">MAAKARAVPSALLGAALPSSAEELPELPEIEREHVQRVYDAIALEWHGTRYKAWPRVASFVGRLPRASLIADLGCGNGKMHAACAAHGHLAIGCDFSAALVRICALQLRMEAQAADVTALPYRAAVFDAALSIAVLHHVSTVGRRRRLVRETLRVLRPGGQALFYAWAKEQAAGRSGHVFPSADVFVPFHQRLTRAEGEEAAAEHKRPREEGAAEGVAAAFDPEKRAVVHQRYCHVYAEGELRELVESVEGFRVLEEYYDTGNWCILAEKAA</sequence>
<feature type="compositionally biased region" description="Basic and acidic residues" evidence="3">
    <location>
        <begin position="197"/>
        <end position="212"/>
    </location>
</feature>
<evidence type="ECO:0000256" key="2">
    <source>
        <dbReference type="ARBA" id="ARBA00022679"/>
    </source>
</evidence>
<dbReference type="InterPro" id="IPR013216">
    <property type="entry name" value="Methyltransf_11"/>
</dbReference>
<dbReference type="Pfam" id="PF08241">
    <property type="entry name" value="Methyltransf_11"/>
    <property type="match status" value="1"/>
</dbReference>
<dbReference type="InterPro" id="IPR051422">
    <property type="entry name" value="AlkB_tRNA_MeTrf/Diox"/>
</dbReference>
<keyword evidence="1" id="KW-0489">Methyltransferase</keyword>
<dbReference type="GO" id="GO:0005634">
    <property type="term" value="C:nucleus"/>
    <property type="evidence" value="ECO:0007669"/>
    <property type="project" value="TreeGrafter"/>
</dbReference>
<gene>
    <name evidence="5" type="ORF">AB1Y20_023623</name>
</gene>
<dbReference type="CDD" id="cd02440">
    <property type="entry name" value="AdoMet_MTases"/>
    <property type="match status" value="1"/>
</dbReference>
<comment type="caution">
    <text evidence="5">The sequence shown here is derived from an EMBL/GenBank/DDBJ whole genome shotgun (WGS) entry which is preliminary data.</text>
</comment>
<keyword evidence="2" id="KW-0808">Transferase</keyword>
<protein>
    <recommendedName>
        <fullName evidence="4">Methyltransferase type 11 domain-containing protein</fullName>
    </recommendedName>
</protein>
<reference evidence="5 6" key="1">
    <citation type="journal article" date="2024" name="Science">
        <title>Giant polyketide synthase enzymes in the biosynthesis of giant marine polyether toxins.</title>
        <authorList>
            <person name="Fallon T.R."/>
            <person name="Shende V.V."/>
            <person name="Wierzbicki I.H."/>
            <person name="Pendleton A.L."/>
            <person name="Watervoot N.F."/>
            <person name="Auber R.P."/>
            <person name="Gonzalez D.J."/>
            <person name="Wisecaver J.H."/>
            <person name="Moore B.S."/>
        </authorList>
    </citation>
    <scope>NUCLEOTIDE SEQUENCE [LARGE SCALE GENOMIC DNA]</scope>
    <source>
        <strain evidence="5 6">12B1</strain>
    </source>
</reference>
<evidence type="ECO:0000256" key="3">
    <source>
        <dbReference type="SAM" id="MobiDB-lite"/>
    </source>
</evidence>
<dbReference type="GO" id="GO:0106335">
    <property type="term" value="F:tRNA (5-carboxymethyluridine(34)-5-O)-methyltransferase activity"/>
    <property type="evidence" value="ECO:0007669"/>
    <property type="project" value="TreeGrafter"/>
</dbReference>
<dbReference type="GO" id="GO:0005737">
    <property type="term" value="C:cytoplasm"/>
    <property type="evidence" value="ECO:0007669"/>
    <property type="project" value="TreeGrafter"/>
</dbReference>
<dbReference type="PANTHER" id="PTHR13069">
    <property type="entry name" value="ALKYLATED DNA REPAIR PROTEIN ALKB HOMOLOG 8"/>
    <property type="match status" value="1"/>
</dbReference>
<dbReference type="EMBL" id="JBGBPQ010000009">
    <property type="protein sequence ID" value="KAL1520153.1"/>
    <property type="molecule type" value="Genomic_DNA"/>
</dbReference>
<feature type="region of interest" description="Disordered" evidence="3">
    <location>
        <begin position="197"/>
        <end position="216"/>
    </location>
</feature>
<dbReference type="Gene3D" id="3.40.50.150">
    <property type="entry name" value="Vaccinia Virus protein VP39"/>
    <property type="match status" value="1"/>
</dbReference>
<dbReference type="Proteomes" id="UP001515480">
    <property type="component" value="Unassembled WGS sequence"/>
</dbReference>